<feature type="chain" id="PRO_5039313090" evidence="3">
    <location>
        <begin position="22"/>
        <end position="353"/>
    </location>
</feature>
<dbReference type="Gene3D" id="3.40.720.10">
    <property type="entry name" value="Alkaline Phosphatase, subunit A"/>
    <property type="match status" value="1"/>
</dbReference>
<keyword evidence="2" id="KW-0843">Virulence</keyword>
<evidence type="ECO:0000313" key="5">
    <source>
        <dbReference type="Proteomes" id="UP000271573"/>
    </source>
</evidence>
<evidence type="ECO:0000256" key="2">
    <source>
        <dbReference type="ARBA" id="ARBA00023026"/>
    </source>
</evidence>
<dbReference type="Proteomes" id="UP000271573">
    <property type="component" value="Chromosome"/>
</dbReference>
<dbReference type="PANTHER" id="PTHR31956">
    <property type="entry name" value="NON-SPECIFIC PHOSPHOLIPASE C4-RELATED"/>
    <property type="match status" value="1"/>
</dbReference>
<dbReference type="InterPro" id="IPR007312">
    <property type="entry name" value="Phosphoesterase"/>
</dbReference>
<feature type="signal peptide" evidence="3">
    <location>
        <begin position="1"/>
        <end position="21"/>
    </location>
</feature>
<keyword evidence="1" id="KW-0378">Hydrolase</keyword>
<gene>
    <name evidence="4" type="ORF">Back2_23260</name>
</gene>
<dbReference type="AlphaFoldDB" id="A0A3G9J4X5"/>
<dbReference type="GO" id="GO:0016788">
    <property type="term" value="F:hydrolase activity, acting on ester bonds"/>
    <property type="evidence" value="ECO:0007669"/>
    <property type="project" value="InterPro"/>
</dbReference>
<evidence type="ECO:0000256" key="3">
    <source>
        <dbReference type="SAM" id="SignalP"/>
    </source>
</evidence>
<dbReference type="InterPro" id="IPR017850">
    <property type="entry name" value="Alkaline_phosphatase_core_sf"/>
</dbReference>
<name>A0A3G9J4X5_9ACTN</name>
<keyword evidence="3" id="KW-0732">Signal</keyword>
<dbReference type="PANTHER" id="PTHR31956:SF8">
    <property type="entry name" value="ACID PHOSPHATASE PHOA (AFU_ORTHOLOGUE AFUA_1G03570)"/>
    <property type="match status" value="1"/>
</dbReference>
<evidence type="ECO:0000313" key="4">
    <source>
        <dbReference type="EMBL" id="BBH18039.1"/>
    </source>
</evidence>
<keyword evidence="5" id="KW-1185">Reference proteome</keyword>
<proteinExistence type="predicted"/>
<accession>A0A3G9J4X5</accession>
<protein>
    <submittedName>
        <fullName evidence="4">Acid phosphatase</fullName>
    </submittedName>
</protein>
<dbReference type="KEGG" id="nbe:Back2_23260"/>
<evidence type="ECO:0000256" key="1">
    <source>
        <dbReference type="ARBA" id="ARBA00022801"/>
    </source>
</evidence>
<dbReference type="RefSeq" id="WP_125569405.1">
    <property type="nucleotide sequence ID" value="NZ_AP019307.1"/>
</dbReference>
<dbReference type="GO" id="GO:0009395">
    <property type="term" value="P:phospholipid catabolic process"/>
    <property type="evidence" value="ECO:0007669"/>
    <property type="project" value="TreeGrafter"/>
</dbReference>
<sequence length="353" mass="36865">MRIRILLLALVLLAGCGVPSAGPAPTHPTVELTAASPYGHVFVIVLENEDAAQTFSTSSPAVYLNRWIKPRSVFVPNYYGIGHHSLDNYIAMISGQAPNTKTQADCPTFAAYTSSTIGANGQVQGTGCVYPSNVPTVAKQLAGAGRTWRAYLDGMQTACQHPAIGARDPNQGETAATAYATKHNPFVYFRSISAATCASNDVPLTHLAADLGSVASTRNLSYIVPDLCNDGHDTTCPYGRGPGGLTGADAWLHTWVPKILNSPAYKQDGLLIITFDEAGTDSRACCHEVAGPGASMPGLNGPGGGRVGAVMMSPRLSARTIAGGYNHYSLLATIEHIFGVPRLGFAAPAAPLA</sequence>
<dbReference type="OrthoDB" id="345880at2"/>
<reference evidence="4 5" key="1">
    <citation type="submission" date="2018-11" db="EMBL/GenBank/DDBJ databases">
        <title>Complete genome sequence of Nocardioides baekrokdamisoli strain KCTC 39748.</title>
        <authorList>
            <person name="Kang S.W."/>
            <person name="Lee K.C."/>
            <person name="Kim K.K."/>
            <person name="Kim J.S."/>
            <person name="Kim D.S."/>
            <person name="Ko S.H."/>
            <person name="Yang S.H."/>
            <person name="Shin Y.K."/>
            <person name="Lee J.S."/>
        </authorList>
    </citation>
    <scope>NUCLEOTIDE SEQUENCE [LARGE SCALE GENOMIC DNA]</scope>
    <source>
        <strain evidence="4 5">KCTC 39748</strain>
    </source>
</reference>
<dbReference type="Pfam" id="PF04185">
    <property type="entry name" value="Phosphoesterase"/>
    <property type="match status" value="1"/>
</dbReference>
<dbReference type="EMBL" id="AP019307">
    <property type="protein sequence ID" value="BBH18039.1"/>
    <property type="molecule type" value="Genomic_DNA"/>
</dbReference>
<dbReference type="PROSITE" id="PS51257">
    <property type="entry name" value="PROKAR_LIPOPROTEIN"/>
    <property type="match status" value="1"/>
</dbReference>
<organism evidence="4 5">
    <name type="scientific">Nocardioides baekrokdamisoli</name>
    <dbReference type="NCBI Taxonomy" id="1804624"/>
    <lineage>
        <taxon>Bacteria</taxon>
        <taxon>Bacillati</taxon>
        <taxon>Actinomycetota</taxon>
        <taxon>Actinomycetes</taxon>
        <taxon>Propionibacteriales</taxon>
        <taxon>Nocardioidaceae</taxon>
        <taxon>Nocardioides</taxon>
    </lineage>
</organism>